<sequence length="70" mass="8238">MSFPKIRKWVWTMFLELFYCRSSRNIIHKHFPELRPCKVEAFTSNDFQPTCGTIHDALTDTCAMAWVSVP</sequence>
<proteinExistence type="predicted"/>
<dbReference type="Proteomes" id="UP000447434">
    <property type="component" value="Unassembled WGS sequence"/>
</dbReference>
<organism evidence="1 2">
    <name type="scientific">Lupinus albus</name>
    <name type="common">White lupine</name>
    <name type="synonym">Lupinus termis</name>
    <dbReference type="NCBI Taxonomy" id="3870"/>
    <lineage>
        <taxon>Eukaryota</taxon>
        <taxon>Viridiplantae</taxon>
        <taxon>Streptophyta</taxon>
        <taxon>Embryophyta</taxon>
        <taxon>Tracheophyta</taxon>
        <taxon>Spermatophyta</taxon>
        <taxon>Magnoliopsida</taxon>
        <taxon>eudicotyledons</taxon>
        <taxon>Gunneridae</taxon>
        <taxon>Pentapetalae</taxon>
        <taxon>rosids</taxon>
        <taxon>fabids</taxon>
        <taxon>Fabales</taxon>
        <taxon>Fabaceae</taxon>
        <taxon>Papilionoideae</taxon>
        <taxon>50 kb inversion clade</taxon>
        <taxon>genistoids sensu lato</taxon>
        <taxon>core genistoids</taxon>
        <taxon>Genisteae</taxon>
        <taxon>Lupinus</taxon>
    </lineage>
</organism>
<keyword evidence="2" id="KW-1185">Reference proteome</keyword>
<dbReference type="EMBL" id="WOCE01000048">
    <property type="protein sequence ID" value="KAE9584324.1"/>
    <property type="molecule type" value="Genomic_DNA"/>
</dbReference>
<dbReference type="AlphaFoldDB" id="A0A6A4N9V5"/>
<protein>
    <submittedName>
        <fullName evidence="1">Uncharacterized protein</fullName>
    </submittedName>
</protein>
<name>A0A6A4N9V5_LUPAL</name>
<gene>
    <name evidence="1" type="ORF">Lalb_Chr00c23g0406321</name>
</gene>
<comment type="caution">
    <text evidence="1">The sequence shown here is derived from an EMBL/GenBank/DDBJ whole genome shotgun (WGS) entry which is preliminary data.</text>
</comment>
<reference evidence="2" key="1">
    <citation type="journal article" date="2020" name="Nat. Commun.">
        <title>Genome sequence of the cluster root forming white lupin.</title>
        <authorList>
            <person name="Hufnagel B."/>
            <person name="Marques A."/>
            <person name="Soriano A."/>
            <person name="Marques L."/>
            <person name="Divol F."/>
            <person name="Doumas P."/>
            <person name="Sallet E."/>
            <person name="Mancinotti D."/>
            <person name="Carrere S."/>
            <person name="Marande W."/>
            <person name="Arribat S."/>
            <person name="Keller J."/>
            <person name="Huneau C."/>
            <person name="Blein T."/>
            <person name="Aime D."/>
            <person name="Laguerre M."/>
            <person name="Taylor J."/>
            <person name="Schubert V."/>
            <person name="Nelson M."/>
            <person name="Geu-Flores F."/>
            <person name="Crespi M."/>
            <person name="Gallardo-Guerrero K."/>
            <person name="Delaux P.-M."/>
            <person name="Salse J."/>
            <person name="Berges H."/>
            <person name="Guyot R."/>
            <person name="Gouzy J."/>
            <person name="Peret B."/>
        </authorList>
    </citation>
    <scope>NUCLEOTIDE SEQUENCE [LARGE SCALE GENOMIC DNA]</scope>
    <source>
        <strain evidence="2">cv. Amiga</strain>
    </source>
</reference>
<accession>A0A6A4N9V5</accession>
<evidence type="ECO:0000313" key="1">
    <source>
        <dbReference type="EMBL" id="KAE9584324.1"/>
    </source>
</evidence>
<evidence type="ECO:0000313" key="2">
    <source>
        <dbReference type="Proteomes" id="UP000447434"/>
    </source>
</evidence>